<gene>
    <name evidence="1" type="ORF">O0955_18135</name>
</gene>
<dbReference type="EMBL" id="JAPWGM010000012">
    <property type="protein sequence ID" value="MCZ4245933.1"/>
    <property type="molecule type" value="Genomic_DNA"/>
</dbReference>
<accession>A0ABT4LDG1</accession>
<keyword evidence="2" id="KW-1185">Reference proteome</keyword>
<reference evidence="1" key="1">
    <citation type="submission" date="2022-12" db="EMBL/GenBank/DDBJ databases">
        <title>Genome sequence of HCMS5-2.</title>
        <authorList>
            <person name="Woo H."/>
        </authorList>
    </citation>
    <scope>NUCLEOTIDE SEQUENCE</scope>
    <source>
        <strain evidence="1">HCMS5-2</strain>
    </source>
</reference>
<comment type="caution">
    <text evidence="1">The sequence shown here is derived from an EMBL/GenBank/DDBJ whole genome shotgun (WGS) entry which is preliminary data.</text>
</comment>
<evidence type="ECO:0000313" key="1">
    <source>
        <dbReference type="EMBL" id="MCZ4245933.1"/>
    </source>
</evidence>
<protein>
    <recommendedName>
        <fullName evidence="3">DUF4397 domain-containing protein</fullName>
    </recommendedName>
</protein>
<organism evidence="1 2">
    <name type="scientific">Pedobacter punctiformis</name>
    <dbReference type="NCBI Taxonomy" id="3004097"/>
    <lineage>
        <taxon>Bacteria</taxon>
        <taxon>Pseudomonadati</taxon>
        <taxon>Bacteroidota</taxon>
        <taxon>Sphingobacteriia</taxon>
        <taxon>Sphingobacteriales</taxon>
        <taxon>Sphingobacteriaceae</taxon>
        <taxon>Pedobacter</taxon>
    </lineage>
</organism>
<dbReference type="RefSeq" id="WP_269428971.1">
    <property type="nucleotide sequence ID" value="NZ_JAPWGM010000012.1"/>
</dbReference>
<evidence type="ECO:0000313" key="2">
    <source>
        <dbReference type="Proteomes" id="UP001144347"/>
    </source>
</evidence>
<proteinExistence type="predicted"/>
<dbReference type="Proteomes" id="UP001144347">
    <property type="component" value="Unassembled WGS sequence"/>
</dbReference>
<name>A0ABT4LDG1_9SPHI</name>
<evidence type="ECO:0008006" key="3">
    <source>
        <dbReference type="Google" id="ProtNLM"/>
    </source>
</evidence>
<sequence length="259" mass="26927">MIWYTGFGQNAQTGINTRNPQQALQVSGATASTPITALGKNLVSPTIMVDGLNRTNNPTAHPGTVDSAQPLYVTEAGDLVTGNNKVKSFASTLPGGDALSVGFGATGKVLQVLGTTVARTDLTTIPITLTRPSILYISSTVSIGTVQVTNGTAILDGKARMTGIEFLFSTVASGSGIAQGTPFASSTDSYSSNSQPIIYPNQDTGVPYGIFWYSLSKEIKLPAGNYTFKIVGCGASNGNPFEMYFGLGNDQVNIIAIAL</sequence>